<feature type="region of interest" description="Disordered" evidence="1">
    <location>
        <begin position="22"/>
        <end position="101"/>
    </location>
</feature>
<feature type="compositionally biased region" description="Basic residues" evidence="1">
    <location>
        <begin position="65"/>
        <end position="77"/>
    </location>
</feature>
<feature type="compositionally biased region" description="Polar residues" evidence="1">
    <location>
        <begin position="48"/>
        <end position="58"/>
    </location>
</feature>
<evidence type="ECO:0000313" key="3">
    <source>
        <dbReference type="Proteomes" id="UP001279734"/>
    </source>
</evidence>
<dbReference type="Proteomes" id="UP001279734">
    <property type="component" value="Unassembled WGS sequence"/>
</dbReference>
<dbReference type="AlphaFoldDB" id="A0AAD3SP48"/>
<evidence type="ECO:0000313" key="2">
    <source>
        <dbReference type="EMBL" id="GMH13941.1"/>
    </source>
</evidence>
<reference evidence="2" key="1">
    <citation type="submission" date="2023-05" db="EMBL/GenBank/DDBJ databases">
        <title>Nepenthes gracilis genome sequencing.</title>
        <authorList>
            <person name="Fukushima K."/>
        </authorList>
    </citation>
    <scope>NUCLEOTIDE SEQUENCE</scope>
    <source>
        <strain evidence="2">SING2019-196</strain>
    </source>
</reference>
<comment type="caution">
    <text evidence="2">The sequence shown here is derived from an EMBL/GenBank/DDBJ whole genome shotgun (WGS) entry which is preliminary data.</text>
</comment>
<dbReference type="EMBL" id="BSYO01000013">
    <property type="protein sequence ID" value="GMH13941.1"/>
    <property type="molecule type" value="Genomic_DNA"/>
</dbReference>
<protein>
    <submittedName>
        <fullName evidence="2">Uncharacterized protein</fullName>
    </submittedName>
</protein>
<keyword evidence="3" id="KW-1185">Reference proteome</keyword>
<proteinExistence type="predicted"/>
<evidence type="ECO:0000256" key="1">
    <source>
        <dbReference type="SAM" id="MobiDB-lite"/>
    </source>
</evidence>
<sequence length="101" mass="11288">MELYGVFGSLRLKGASCDVTRATPGSSLAVQPDPATAPRWHSKISKLPMQQKQQGNSSHVDHQGSRIHKKDPHHKQHAPLQRQESIAEPHLPEYPPDQQDQ</sequence>
<organism evidence="2 3">
    <name type="scientific">Nepenthes gracilis</name>
    <name type="common">Slender pitcher plant</name>
    <dbReference type="NCBI Taxonomy" id="150966"/>
    <lineage>
        <taxon>Eukaryota</taxon>
        <taxon>Viridiplantae</taxon>
        <taxon>Streptophyta</taxon>
        <taxon>Embryophyta</taxon>
        <taxon>Tracheophyta</taxon>
        <taxon>Spermatophyta</taxon>
        <taxon>Magnoliopsida</taxon>
        <taxon>eudicotyledons</taxon>
        <taxon>Gunneridae</taxon>
        <taxon>Pentapetalae</taxon>
        <taxon>Caryophyllales</taxon>
        <taxon>Nepenthaceae</taxon>
        <taxon>Nepenthes</taxon>
    </lineage>
</organism>
<gene>
    <name evidence="2" type="ORF">Nepgr_015782</name>
</gene>
<accession>A0AAD3SP48</accession>
<name>A0AAD3SP48_NEPGR</name>